<dbReference type="PANTHER" id="PTHR15592">
    <property type="entry name" value="MATRIN 3/NUCLEAR PROTEIN 220-RELATED"/>
    <property type="match status" value="1"/>
</dbReference>
<dbReference type="Gene3D" id="1.25.40.10">
    <property type="entry name" value="Tetratricopeptide repeat domain"/>
    <property type="match status" value="1"/>
</dbReference>
<dbReference type="InterPro" id="IPR035979">
    <property type="entry name" value="RBD_domain_sf"/>
</dbReference>
<name>A0A8E0RWD9_9TREM</name>
<gene>
    <name evidence="6" type="ORF">FBUS_04810</name>
</gene>
<feature type="region of interest" description="Disordered" evidence="4">
    <location>
        <begin position="681"/>
        <end position="769"/>
    </location>
</feature>
<proteinExistence type="predicted"/>
<organism evidence="6 7">
    <name type="scientific">Fasciolopsis buskii</name>
    <dbReference type="NCBI Taxonomy" id="27845"/>
    <lineage>
        <taxon>Eukaryota</taxon>
        <taxon>Metazoa</taxon>
        <taxon>Spiralia</taxon>
        <taxon>Lophotrochozoa</taxon>
        <taxon>Platyhelminthes</taxon>
        <taxon>Trematoda</taxon>
        <taxon>Digenea</taxon>
        <taxon>Plagiorchiida</taxon>
        <taxon>Echinostomata</taxon>
        <taxon>Echinostomatoidea</taxon>
        <taxon>Fasciolidae</taxon>
        <taxon>Fasciolopsis</taxon>
    </lineage>
</organism>
<evidence type="ECO:0000313" key="7">
    <source>
        <dbReference type="Proteomes" id="UP000728185"/>
    </source>
</evidence>
<dbReference type="SUPFAM" id="SSF54928">
    <property type="entry name" value="RNA-binding domain, RBD"/>
    <property type="match status" value="2"/>
</dbReference>
<dbReference type="InterPro" id="IPR012677">
    <property type="entry name" value="Nucleotide-bd_a/b_plait_sf"/>
</dbReference>
<dbReference type="Pfam" id="PF11835">
    <property type="entry name" value="RRM_8"/>
    <property type="match status" value="1"/>
</dbReference>
<keyword evidence="6" id="KW-0687">Ribonucleoprotein</keyword>
<sequence>MSSAPKRGRYGALAVATAQFYNTTGTVPSQLQLAPDISYLITTQPSCTIVVCELPSGCTEQELMGLFSRFGQVKNAKIVCGGRAALVEFCDISTPTRLVHMAKTNPFFVGTSMVRLEFSTETITTPSEPKVVSEKPATTSEPTRILHLDIAAADYPITVDVVKAICSPHGQLQRIFIGKKNLDRSLEALVEFQSVEEAKTVKQQLDGADIYSGCCSLTVTYSQIPKIHVTKNDSESWDFTGPNASVQGPLNNPSSQRTLLSIAYTNAGSATPSSHMQSAPPAVPAPAPCVPPTYAPPAPSYPPQVGPPTPAAPVGYYAMPPYMPPPPQAPPPMYGQMHPHPGMYSAPAPYMSYNMPVQRPAPPQPSAQHTFPVASKVVILPTPPSTHPVSSTGIGLGHATSNLNSTSSSRPTDISVFESMEGVVLMACNLPTHLNCDHLFNLLCLYGNIARIKYLKTRPGCAMIQVGNAEAADLIHRYYDSVTIFDRAIQFYHSKQPELTEHENPGVLDDGSPVMKNYMNDPNNRFRNVIVASRSRILEPSRTLHFFNTPLYITPEDVATVFTNAGVKCPPRIVIFTAKHGQKTSLGKCCVDLRFKFKTLFALIRLVEWDTLSEALEALVMMNHYPVHVSGVSHPFHMKLAFSPKPISSDRVGQSLIQYPAPPLAAVNRGRPHAPPVLEEESVHILEEESVNVDTRKLKGTGEANTSDTNGTHSSSPLVGLNSQQKQEPEKQISGLGDSLEQNVSHPNKNHNSEDNRCSGTAFGSESPAASRRKSLVGCNVTSEDHGNLKPNHSVIVGCRVPPASPNGRFKTLFLYTFSHTPLDGGHRYRAVGFGLVASWPFLATPSKDQQDDSLLITKKLFAQSLWHIVRGEFVDADQELHRLLYHLAESYRSHRIDESLYTEQRGRVCSELASVNLILGNYSEAEALIKQTVHDCVRSGLDITDAVVVELSLKLALIYERLGRLEECAIGFRYCIGTQERKLASDSIADPEQLANEKALLGMSYNYFSQFLYTHNELTSALEYARKALSLANELFSATHPNCIHLELDVVTILTDLHQLDEARSALNRLLVRYNQSDLGLPGNSGSTQGTGEKEEFRCQLLLQSALIEAMSGDLTKARIQYSEAEKVCNKQPVIKDLQVRMQKVKRLCKL</sequence>
<feature type="compositionally biased region" description="Polar residues" evidence="4">
    <location>
        <begin position="703"/>
        <end position="726"/>
    </location>
</feature>
<dbReference type="EMBL" id="LUCM01007437">
    <property type="protein sequence ID" value="KAA0189940.1"/>
    <property type="molecule type" value="Genomic_DNA"/>
</dbReference>
<comment type="caution">
    <text evidence="6">The sequence shown here is derived from an EMBL/GenBank/DDBJ whole genome shotgun (WGS) entry which is preliminary data.</text>
</comment>
<dbReference type="Pfam" id="PF00076">
    <property type="entry name" value="RRM_1"/>
    <property type="match status" value="1"/>
</dbReference>
<evidence type="ECO:0000256" key="1">
    <source>
        <dbReference type="ARBA" id="ARBA00022737"/>
    </source>
</evidence>
<dbReference type="AlphaFoldDB" id="A0A8E0RWD9"/>
<dbReference type="InterPro" id="IPR011990">
    <property type="entry name" value="TPR-like_helical_dom_sf"/>
</dbReference>
<feature type="domain" description="RRM" evidence="5">
    <location>
        <begin position="47"/>
        <end position="121"/>
    </location>
</feature>
<dbReference type="Pfam" id="PF13893">
    <property type="entry name" value="RRM_5"/>
    <property type="match status" value="1"/>
</dbReference>
<dbReference type="GO" id="GO:0003723">
    <property type="term" value="F:RNA binding"/>
    <property type="evidence" value="ECO:0007669"/>
    <property type="project" value="UniProtKB-UniRule"/>
</dbReference>
<dbReference type="PROSITE" id="PS50102">
    <property type="entry name" value="RRM"/>
    <property type="match status" value="1"/>
</dbReference>
<dbReference type="OrthoDB" id="302770at2759"/>
<dbReference type="GO" id="GO:1990904">
    <property type="term" value="C:ribonucleoprotein complex"/>
    <property type="evidence" value="ECO:0007669"/>
    <property type="project" value="UniProtKB-KW"/>
</dbReference>
<evidence type="ECO:0000256" key="3">
    <source>
        <dbReference type="PROSITE-ProRule" id="PRU00176"/>
    </source>
</evidence>
<dbReference type="Pfam" id="PF13374">
    <property type="entry name" value="TPR_10"/>
    <property type="match status" value="1"/>
</dbReference>
<dbReference type="InterPro" id="IPR021790">
    <property type="entry name" value="PTBP1-like_RRM2"/>
</dbReference>
<dbReference type="Proteomes" id="UP000728185">
    <property type="component" value="Unassembled WGS sequence"/>
</dbReference>
<dbReference type="SUPFAM" id="SSF48452">
    <property type="entry name" value="TPR-like"/>
    <property type="match status" value="1"/>
</dbReference>
<evidence type="ECO:0000256" key="4">
    <source>
        <dbReference type="SAM" id="MobiDB-lite"/>
    </source>
</evidence>
<accession>A0A8E0RWD9</accession>
<dbReference type="CDD" id="cd12424">
    <property type="entry name" value="RRM3_hnRNPL_like"/>
    <property type="match status" value="1"/>
</dbReference>
<dbReference type="InterPro" id="IPR055204">
    <property type="entry name" value="HNRNPL_RRM"/>
</dbReference>
<keyword evidence="2 3" id="KW-0694">RNA-binding</keyword>
<keyword evidence="7" id="KW-1185">Reference proteome</keyword>
<dbReference type="Pfam" id="PF22976">
    <property type="entry name" value="RRM_10"/>
    <property type="match status" value="1"/>
</dbReference>
<dbReference type="SMART" id="SM00360">
    <property type="entry name" value="RRM"/>
    <property type="match status" value="3"/>
</dbReference>
<dbReference type="InterPro" id="IPR000504">
    <property type="entry name" value="RRM_dom"/>
</dbReference>
<evidence type="ECO:0000259" key="5">
    <source>
        <dbReference type="PROSITE" id="PS50102"/>
    </source>
</evidence>
<keyword evidence="1" id="KW-0677">Repeat</keyword>
<dbReference type="Gene3D" id="3.30.70.330">
    <property type="match status" value="4"/>
</dbReference>
<reference evidence="6" key="1">
    <citation type="submission" date="2019-05" db="EMBL/GenBank/DDBJ databases">
        <title>Annotation for the trematode Fasciolopsis buski.</title>
        <authorList>
            <person name="Choi Y.-J."/>
        </authorList>
    </citation>
    <scope>NUCLEOTIDE SEQUENCE</scope>
    <source>
        <strain evidence="6">HT</strain>
        <tissue evidence="6">Whole worm</tissue>
    </source>
</reference>
<evidence type="ECO:0000256" key="2">
    <source>
        <dbReference type="ARBA" id="ARBA00022884"/>
    </source>
</evidence>
<evidence type="ECO:0000313" key="6">
    <source>
        <dbReference type="EMBL" id="KAA0189940.1"/>
    </source>
</evidence>
<protein>
    <submittedName>
        <fullName evidence="6">Heterogeneous nuclear ribonucleoprotein L</fullName>
    </submittedName>
</protein>